<evidence type="ECO:0000256" key="2">
    <source>
        <dbReference type="ARBA" id="ARBA00008164"/>
    </source>
</evidence>
<dbReference type="InterPro" id="IPR001107">
    <property type="entry name" value="Band_7"/>
</dbReference>
<dbReference type="Proteomes" id="UP001164748">
    <property type="component" value="Plasmid unnamed"/>
</dbReference>
<dbReference type="PRINTS" id="PR00721">
    <property type="entry name" value="STOMATIN"/>
</dbReference>
<dbReference type="GO" id="GO:0098552">
    <property type="term" value="C:side of membrane"/>
    <property type="evidence" value="ECO:0007669"/>
    <property type="project" value="UniProtKB-ARBA"/>
</dbReference>
<dbReference type="RefSeq" id="WP_269580122.1">
    <property type="nucleotide sequence ID" value="NZ_CP114589.1"/>
</dbReference>
<proteinExistence type="inferred from homology"/>
<dbReference type="InterPro" id="IPR050710">
    <property type="entry name" value="Band7/mec-2_domain"/>
</dbReference>
<protein>
    <submittedName>
        <fullName evidence="5">Paraslipin</fullName>
    </submittedName>
</protein>
<feature type="domain" description="Band 7" evidence="4">
    <location>
        <begin position="28"/>
        <end position="186"/>
    </location>
</feature>
<keyword evidence="5" id="KW-0614">Plasmid</keyword>
<dbReference type="InterPro" id="IPR032435">
    <property type="entry name" value="STML2-like_C"/>
</dbReference>
<reference evidence="5" key="1">
    <citation type="submission" date="2022-09" db="EMBL/GenBank/DDBJ databases">
        <authorList>
            <person name="Li Z.-J."/>
        </authorList>
    </citation>
    <scope>NUCLEOTIDE SEQUENCE</scope>
    <source>
        <strain evidence="5">TGB11</strain>
        <plasmid evidence="5">unnamed</plasmid>
    </source>
</reference>
<evidence type="ECO:0000256" key="3">
    <source>
        <dbReference type="SAM" id="Phobius"/>
    </source>
</evidence>
<dbReference type="PANTHER" id="PTHR43327:SF10">
    <property type="entry name" value="STOMATIN-LIKE PROTEIN 2, MITOCHONDRIAL"/>
    <property type="match status" value="1"/>
</dbReference>
<dbReference type="Gene3D" id="3.30.479.30">
    <property type="entry name" value="Band 7 domain"/>
    <property type="match status" value="1"/>
</dbReference>
<dbReference type="SUPFAM" id="SSF117892">
    <property type="entry name" value="Band 7/SPFH domain"/>
    <property type="match status" value="1"/>
</dbReference>
<keyword evidence="3" id="KW-0812">Transmembrane</keyword>
<gene>
    <name evidence="5" type="ORF">N8M53_14800</name>
</gene>
<comment type="subcellular location">
    <subcellularLocation>
        <location evidence="1">Membrane</location>
        <topology evidence="1">Single-pass membrane protein</topology>
    </subcellularLocation>
</comment>
<dbReference type="CDD" id="cd08829">
    <property type="entry name" value="SPFH_paraslipin"/>
    <property type="match status" value="1"/>
</dbReference>
<dbReference type="InterPro" id="IPR001972">
    <property type="entry name" value="Stomatin_HflK_fam"/>
</dbReference>
<dbReference type="EMBL" id="CP114589">
    <property type="protein sequence ID" value="WBA10075.1"/>
    <property type="molecule type" value="Genomic_DNA"/>
</dbReference>
<evidence type="ECO:0000256" key="1">
    <source>
        <dbReference type="ARBA" id="ARBA00004167"/>
    </source>
</evidence>
<dbReference type="Pfam" id="PF16200">
    <property type="entry name" value="Band_7_C"/>
    <property type="match status" value="1"/>
</dbReference>
<dbReference type="SMART" id="SM00244">
    <property type="entry name" value="PHB"/>
    <property type="match status" value="1"/>
</dbReference>
<organism evidence="5 6">
    <name type="scientific">Salinivibrio kushneri</name>
    <dbReference type="NCBI Taxonomy" id="1908198"/>
    <lineage>
        <taxon>Bacteria</taxon>
        <taxon>Pseudomonadati</taxon>
        <taxon>Pseudomonadota</taxon>
        <taxon>Gammaproteobacteria</taxon>
        <taxon>Vibrionales</taxon>
        <taxon>Vibrionaceae</taxon>
        <taxon>Salinivibrio</taxon>
    </lineage>
</organism>
<sequence>MDTIFLETSSFVGVWVVLAVLVIVVLRGAIKFVPQNTAYVVERFGKYYKTMEAGLNFIVPFIDRIGYTRTLKEQAYDVPSQSAITRDNISLVVDGVLYIKVLDPYKACYGVDDYVYSVTQLAQTTMRSEVGKMELDKTFEERESLNTAIVSAINEAAQPWGVQVLRYEIKDIDPPRSVLDAMERQMKAEREKRAVILESEGARQSDINVAEGQKQARVLAAEAEKSEQILQAEGEAQAIIAVAEAQAEALEIVGTRAITEEGQKAIQLELAEKAIKAKQAIAKESSVVLLPDSGTGAANVVAEAMTIIDTLNKSKA</sequence>
<keyword evidence="3" id="KW-0472">Membrane</keyword>
<dbReference type="AlphaFoldDB" id="A0AA47KN83"/>
<dbReference type="InterPro" id="IPR036013">
    <property type="entry name" value="Band_7/SPFH_dom_sf"/>
</dbReference>
<name>A0AA47KN83_9GAMM</name>
<geneLocation type="plasmid" evidence="5 6">
    <name>unnamed</name>
</geneLocation>
<dbReference type="PANTHER" id="PTHR43327">
    <property type="entry name" value="STOMATIN-LIKE PROTEIN 2, MITOCHONDRIAL"/>
    <property type="match status" value="1"/>
</dbReference>
<keyword evidence="3" id="KW-1133">Transmembrane helix</keyword>
<dbReference type="Pfam" id="PF01145">
    <property type="entry name" value="Band_7"/>
    <property type="match status" value="1"/>
</dbReference>
<dbReference type="GO" id="GO:0005886">
    <property type="term" value="C:plasma membrane"/>
    <property type="evidence" value="ECO:0007669"/>
    <property type="project" value="UniProtKB-ARBA"/>
</dbReference>
<evidence type="ECO:0000313" key="6">
    <source>
        <dbReference type="Proteomes" id="UP001164748"/>
    </source>
</evidence>
<evidence type="ECO:0000313" key="5">
    <source>
        <dbReference type="EMBL" id="WBA10075.1"/>
    </source>
</evidence>
<accession>A0AA47KN83</accession>
<comment type="similarity">
    <text evidence="2">Belongs to the band 7/mec-2 family.</text>
</comment>
<feature type="transmembrane region" description="Helical" evidence="3">
    <location>
        <begin position="12"/>
        <end position="30"/>
    </location>
</feature>
<evidence type="ECO:0000259" key="4">
    <source>
        <dbReference type="SMART" id="SM00244"/>
    </source>
</evidence>
<dbReference type="FunFam" id="3.30.479.30:FF:000004">
    <property type="entry name" value="Putative membrane protease family, stomatin"/>
    <property type="match status" value="1"/>
</dbReference>